<evidence type="ECO:0000313" key="1">
    <source>
        <dbReference type="EMBL" id="KAH7536614.1"/>
    </source>
</evidence>
<gene>
    <name evidence="1" type="ORF">FEM48_Zijuj03G0003400</name>
</gene>
<organism evidence="1 2">
    <name type="scientific">Ziziphus jujuba var. spinosa</name>
    <dbReference type="NCBI Taxonomy" id="714518"/>
    <lineage>
        <taxon>Eukaryota</taxon>
        <taxon>Viridiplantae</taxon>
        <taxon>Streptophyta</taxon>
        <taxon>Embryophyta</taxon>
        <taxon>Tracheophyta</taxon>
        <taxon>Spermatophyta</taxon>
        <taxon>Magnoliopsida</taxon>
        <taxon>eudicotyledons</taxon>
        <taxon>Gunneridae</taxon>
        <taxon>Pentapetalae</taxon>
        <taxon>rosids</taxon>
        <taxon>fabids</taxon>
        <taxon>Rosales</taxon>
        <taxon>Rhamnaceae</taxon>
        <taxon>Paliureae</taxon>
        <taxon>Ziziphus</taxon>
    </lineage>
</organism>
<reference evidence="1" key="1">
    <citation type="journal article" date="2021" name="Front. Plant Sci.">
        <title>Chromosome-Scale Genome Assembly for Chinese Sour Jujube and Insights Into Its Genome Evolution and Domestication Signature.</title>
        <authorList>
            <person name="Shen L.-Y."/>
            <person name="Luo H."/>
            <person name="Wang X.-L."/>
            <person name="Wang X.-M."/>
            <person name="Qiu X.-J."/>
            <person name="Liu H."/>
            <person name="Zhou S.-S."/>
            <person name="Jia K.-H."/>
            <person name="Nie S."/>
            <person name="Bao Y.-T."/>
            <person name="Zhang R.-G."/>
            <person name="Yun Q.-Z."/>
            <person name="Chai Y.-H."/>
            <person name="Lu J.-Y."/>
            <person name="Li Y."/>
            <person name="Zhao S.-W."/>
            <person name="Mao J.-F."/>
            <person name="Jia S.-G."/>
            <person name="Mao Y.-M."/>
        </authorList>
    </citation>
    <scope>NUCLEOTIDE SEQUENCE</scope>
    <source>
        <strain evidence="1">AT0</strain>
        <tissue evidence="1">Leaf</tissue>
    </source>
</reference>
<dbReference type="Proteomes" id="UP000813462">
    <property type="component" value="Unassembled WGS sequence"/>
</dbReference>
<comment type="caution">
    <text evidence="1">The sequence shown here is derived from an EMBL/GenBank/DDBJ whole genome shotgun (WGS) entry which is preliminary data.</text>
</comment>
<name>A0A978VM39_ZIZJJ</name>
<dbReference type="AlphaFoldDB" id="A0A978VM39"/>
<proteinExistence type="predicted"/>
<protein>
    <submittedName>
        <fullName evidence="1">Uncharacterized protein</fullName>
    </submittedName>
</protein>
<dbReference type="EMBL" id="JAEACU010000003">
    <property type="protein sequence ID" value="KAH7536614.1"/>
    <property type="molecule type" value="Genomic_DNA"/>
</dbReference>
<evidence type="ECO:0000313" key="2">
    <source>
        <dbReference type="Proteomes" id="UP000813462"/>
    </source>
</evidence>
<sequence>MEDAIVTFEVDGFTFVYENLSFLTISLKETGIREIQSLEGGDVVSASSYQIAPERSISILFHSQILGEDLLSCQIYIWDELTAELGYSHCPPFRTIAPLATRLVEIPNRLRIDYDQVCGHNDMPGGYYFFVDMEIITHHEIQIVDVINIEDDEEEEDGLLDEQVTSQRTTLS</sequence>
<accession>A0A978VM39</accession>